<reference evidence="1 2" key="1">
    <citation type="submission" date="2018-03" db="EMBL/GenBank/DDBJ databases">
        <authorList>
            <person name="Keele B.F."/>
        </authorList>
    </citation>
    <scope>NUCLEOTIDE SEQUENCE [LARGE SCALE GENOMIC DNA]</scope>
    <source>
        <strain evidence="1 2">CeCT 8812</strain>
    </source>
</reference>
<name>A0A2R8A9F9_9RHOB</name>
<dbReference type="AlphaFoldDB" id="A0A2R8A9F9"/>
<dbReference type="Gene3D" id="1.10.3700.10">
    <property type="entry name" value="AGR C 984p-like"/>
    <property type="match status" value="1"/>
</dbReference>
<proteinExistence type="predicted"/>
<dbReference type="OrthoDB" id="7824597at2"/>
<evidence type="ECO:0000313" key="1">
    <source>
        <dbReference type="EMBL" id="SPF28854.1"/>
    </source>
</evidence>
<dbReference type="Pfam" id="PF06748">
    <property type="entry name" value="DUF1217"/>
    <property type="match status" value="1"/>
</dbReference>
<gene>
    <name evidence="1" type="ORF">POI8812_01157</name>
</gene>
<accession>A0A2R8A9F9</accession>
<dbReference type="InterPro" id="IPR010626">
    <property type="entry name" value="DUF1217"/>
</dbReference>
<dbReference type="EMBL" id="OMKW01000002">
    <property type="protein sequence ID" value="SPF28854.1"/>
    <property type="molecule type" value="Genomic_DNA"/>
</dbReference>
<protein>
    <recommendedName>
        <fullName evidence="3">Flagellar protein</fullName>
    </recommendedName>
</protein>
<dbReference type="InterPro" id="IPR023157">
    <property type="entry name" value="AGR-C-984p-like_sf"/>
</dbReference>
<sequence length="275" mass="29756">MFTPIIPFDGLAGYRYLQRTIVDQKTATLENPQIRRDLELLKTQMPQIGSAADLIGDREALASVLTAFGMGDRLDQRALLRQVLEQGPGEDALARRIGDPRLIAFAQFFADSNGGFPVVEPERLARLADQYAEAAFVESVAEVSPQQSLALQFDADVAALLETDSSERTLWFRILGSVSLRDVFATALNVPVAVGALEIDRQADIFAAQFQKFAGDASLRSLADPAVSERMLSRFFLLSPQGQSSSGVTSPALQILQAGQASQSVAQSLLLSRLG</sequence>
<dbReference type="Proteomes" id="UP000244932">
    <property type="component" value="Unassembled WGS sequence"/>
</dbReference>
<keyword evidence="2" id="KW-1185">Reference proteome</keyword>
<evidence type="ECO:0000313" key="2">
    <source>
        <dbReference type="Proteomes" id="UP000244932"/>
    </source>
</evidence>
<organism evidence="1 2">
    <name type="scientific">Pontivivens insulae</name>
    <dbReference type="NCBI Taxonomy" id="1639689"/>
    <lineage>
        <taxon>Bacteria</taxon>
        <taxon>Pseudomonadati</taxon>
        <taxon>Pseudomonadota</taxon>
        <taxon>Alphaproteobacteria</taxon>
        <taxon>Rhodobacterales</taxon>
        <taxon>Paracoccaceae</taxon>
        <taxon>Pontivivens</taxon>
    </lineage>
</organism>
<dbReference type="SUPFAM" id="SSF158837">
    <property type="entry name" value="AGR C 984p-like"/>
    <property type="match status" value="1"/>
</dbReference>
<evidence type="ECO:0008006" key="3">
    <source>
        <dbReference type="Google" id="ProtNLM"/>
    </source>
</evidence>